<accession>A0ACC2WMQ0</accession>
<reference evidence="1" key="1">
    <citation type="submission" date="2023-04" db="EMBL/GenBank/DDBJ databases">
        <title>Draft Genome sequencing of Naganishia species isolated from polar environments using Oxford Nanopore Technology.</title>
        <authorList>
            <person name="Leo P."/>
            <person name="Venkateswaran K."/>
        </authorList>
    </citation>
    <scope>NUCLEOTIDE SEQUENCE</scope>
    <source>
        <strain evidence="1">MNA-CCFEE 5425</strain>
    </source>
</reference>
<comment type="caution">
    <text evidence="1">The sequence shown here is derived from an EMBL/GenBank/DDBJ whole genome shotgun (WGS) entry which is preliminary data.</text>
</comment>
<evidence type="ECO:0000313" key="2">
    <source>
        <dbReference type="Proteomes" id="UP001243375"/>
    </source>
</evidence>
<dbReference type="Proteomes" id="UP001243375">
    <property type="component" value="Unassembled WGS sequence"/>
</dbReference>
<proteinExistence type="predicted"/>
<sequence>MSFNPDFNTFIETLSALDDSISGKDNPPSPSTEVSGQTGDHSATDSPTQDPLGSVEPGPDVNQPSSHSVQQTIPVTEDDLTPTLPNEWEGLKGWIDDQLDPSSKGDSGRDQIPDGPEDPKSQGPKPLLDVVENNRAGTPSAVLIDQKSRDKVKKVKSPQEAIPFPHSAEFFEYS</sequence>
<gene>
    <name evidence="1" type="ORF">QFC22_006251</name>
</gene>
<evidence type="ECO:0000313" key="1">
    <source>
        <dbReference type="EMBL" id="KAJ9112504.1"/>
    </source>
</evidence>
<organism evidence="1 2">
    <name type="scientific">Naganishia vaughanmartiniae</name>
    <dbReference type="NCBI Taxonomy" id="1424756"/>
    <lineage>
        <taxon>Eukaryota</taxon>
        <taxon>Fungi</taxon>
        <taxon>Dikarya</taxon>
        <taxon>Basidiomycota</taxon>
        <taxon>Agaricomycotina</taxon>
        <taxon>Tremellomycetes</taxon>
        <taxon>Filobasidiales</taxon>
        <taxon>Filobasidiaceae</taxon>
        <taxon>Naganishia</taxon>
    </lineage>
</organism>
<name>A0ACC2WMQ0_9TREE</name>
<protein>
    <submittedName>
        <fullName evidence="1">Uncharacterized protein</fullName>
    </submittedName>
</protein>
<keyword evidence="2" id="KW-1185">Reference proteome</keyword>
<dbReference type="EMBL" id="JASBWU010000025">
    <property type="protein sequence ID" value="KAJ9112504.1"/>
    <property type="molecule type" value="Genomic_DNA"/>
</dbReference>